<dbReference type="EMBL" id="JAPNKA010000001">
    <property type="protein sequence ID" value="MCY1082859.1"/>
    <property type="molecule type" value="Genomic_DNA"/>
</dbReference>
<name>A0ABT4AME6_9BACT</name>
<keyword evidence="2" id="KW-1185">Reference proteome</keyword>
<dbReference type="Proteomes" id="UP001207654">
    <property type="component" value="Unassembled WGS sequence"/>
</dbReference>
<evidence type="ECO:0000313" key="1">
    <source>
        <dbReference type="EMBL" id="MCY1082859.1"/>
    </source>
</evidence>
<accession>A0ABT4AME6</accession>
<protein>
    <submittedName>
        <fullName evidence="1">Uncharacterized protein</fullName>
    </submittedName>
</protein>
<evidence type="ECO:0000313" key="2">
    <source>
        <dbReference type="Proteomes" id="UP001207654"/>
    </source>
</evidence>
<dbReference type="RefSeq" id="WP_267541412.1">
    <property type="nucleotide sequence ID" value="NZ_JAPNKA010000001.1"/>
</dbReference>
<gene>
    <name evidence="1" type="ORF">OV287_51255</name>
</gene>
<proteinExistence type="predicted"/>
<organism evidence="1 2">
    <name type="scientific">Archangium lansingense</name>
    <dbReference type="NCBI Taxonomy" id="2995310"/>
    <lineage>
        <taxon>Bacteria</taxon>
        <taxon>Pseudomonadati</taxon>
        <taxon>Myxococcota</taxon>
        <taxon>Myxococcia</taxon>
        <taxon>Myxococcales</taxon>
        <taxon>Cystobacterineae</taxon>
        <taxon>Archangiaceae</taxon>
        <taxon>Archangium</taxon>
    </lineage>
</organism>
<comment type="caution">
    <text evidence="1">The sequence shown here is derived from an EMBL/GenBank/DDBJ whole genome shotgun (WGS) entry which is preliminary data.</text>
</comment>
<sequence length="88" mass="9767">MAQKKTLATANIQLTKAGPNGRPVAEILIDDNTSLEKIVDLQKHIFESRDLLKKVGLRGCLSCMSGLDIIIRRRFDHVIQVDLESLGP</sequence>
<reference evidence="1 2" key="1">
    <citation type="submission" date="2022-11" db="EMBL/GenBank/DDBJ databases">
        <title>Minimal conservation of predation-associated metabolite biosynthetic gene clusters underscores biosynthetic potential of Myxococcota including descriptions for ten novel species: Archangium lansinium sp. nov., Myxococcus landrumus sp. nov., Nannocystis bai.</title>
        <authorList>
            <person name="Ahearne A."/>
            <person name="Stevens C."/>
            <person name="Phillips K."/>
        </authorList>
    </citation>
    <scope>NUCLEOTIDE SEQUENCE [LARGE SCALE GENOMIC DNA]</scope>
    <source>
        <strain evidence="1 2">MIWBW</strain>
    </source>
</reference>